<dbReference type="InterPro" id="IPR019888">
    <property type="entry name" value="Tscrpt_reg_AsnC-like"/>
</dbReference>
<name>A0A6I4WHH4_9ACTN</name>
<keyword evidence="1" id="KW-0805">Transcription regulation</keyword>
<evidence type="ECO:0000256" key="2">
    <source>
        <dbReference type="ARBA" id="ARBA00023125"/>
    </source>
</evidence>
<organism evidence="6 7">
    <name type="scientific">Actinomadura rayongensis</name>
    <dbReference type="NCBI Taxonomy" id="1429076"/>
    <lineage>
        <taxon>Bacteria</taxon>
        <taxon>Bacillati</taxon>
        <taxon>Actinomycetota</taxon>
        <taxon>Actinomycetes</taxon>
        <taxon>Streptosporangiales</taxon>
        <taxon>Thermomonosporaceae</taxon>
        <taxon>Actinomadura</taxon>
    </lineage>
</organism>
<dbReference type="InterPro" id="IPR036390">
    <property type="entry name" value="WH_DNA-bd_sf"/>
</dbReference>
<dbReference type="InterPro" id="IPR011008">
    <property type="entry name" value="Dimeric_a/b-barrel"/>
</dbReference>
<dbReference type="InterPro" id="IPR019887">
    <property type="entry name" value="Tscrpt_reg_AsnC/Lrp_C"/>
</dbReference>
<proteinExistence type="predicted"/>
<dbReference type="RefSeq" id="WP_161106523.1">
    <property type="nucleotide sequence ID" value="NZ_JBHLYI010000019.1"/>
</dbReference>
<dbReference type="SUPFAM" id="SSF46785">
    <property type="entry name" value="Winged helix' DNA-binding domain"/>
    <property type="match status" value="2"/>
</dbReference>
<evidence type="ECO:0000259" key="5">
    <source>
        <dbReference type="Pfam" id="PF13404"/>
    </source>
</evidence>
<feature type="domain" description="Transcription regulator AsnC/Lrp ligand binding" evidence="4">
    <location>
        <begin position="247"/>
        <end position="311"/>
    </location>
</feature>
<dbReference type="Proteomes" id="UP000431901">
    <property type="component" value="Unassembled WGS sequence"/>
</dbReference>
<dbReference type="GO" id="GO:0043565">
    <property type="term" value="F:sequence-specific DNA binding"/>
    <property type="evidence" value="ECO:0007669"/>
    <property type="project" value="InterPro"/>
</dbReference>
<evidence type="ECO:0000313" key="7">
    <source>
        <dbReference type="Proteomes" id="UP000431901"/>
    </source>
</evidence>
<keyword evidence="3" id="KW-0804">Transcription</keyword>
<protein>
    <submittedName>
        <fullName evidence="6">AsnC family transcriptional regulator</fullName>
    </submittedName>
</protein>
<dbReference type="Pfam" id="PF13404">
    <property type="entry name" value="HTH_AsnC-type"/>
    <property type="match status" value="2"/>
</dbReference>
<dbReference type="InterPro" id="IPR000485">
    <property type="entry name" value="AsnC-type_HTH_dom"/>
</dbReference>
<evidence type="ECO:0000256" key="3">
    <source>
        <dbReference type="ARBA" id="ARBA00023163"/>
    </source>
</evidence>
<feature type="domain" description="HTH asnC-type" evidence="5">
    <location>
        <begin position="7"/>
        <end position="48"/>
    </location>
</feature>
<dbReference type="PANTHER" id="PTHR30154">
    <property type="entry name" value="LEUCINE-RESPONSIVE REGULATORY PROTEIN"/>
    <property type="match status" value="1"/>
</dbReference>
<dbReference type="InterPro" id="IPR036388">
    <property type="entry name" value="WH-like_DNA-bd_sf"/>
</dbReference>
<dbReference type="SMART" id="SM00344">
    <property type="entry name" value="HTH_ASNC"/>
    <property type="match status" value="2"/>
</dbReference>
<keyword evidence="2" id="KW-0238">DNA-binding</keyword>
<dbReference type="OrthoDB" id="4050641at2"/>
<dbReference type="Gene3D" id="3.30.70.920">
    <property type="match status" value="2"/>
</dbReference>
<feature type="domain" description="HTH asnC-type" evidence="5">
    <location>
        <begin position="178"/>
        <end position="216"/>
    </location>
</feature>
<reference evidence="6 7" key="1">
    <citation type="submission" date="2019-12" db="EMBL/GenBank/DDBJ databases">
        <title>Nocardia macrotermitis sp. nov. and Nocardia aurantia sp. nov., isolated from the gut of the fungus growing-termite Macrotermes natalensis.</title>
        <authorList>
            <person name="Christine B."/>
            <person name="Rene B."/>
        </authorList>
    </citation>
    <scope>NUCLEOTIDE SEQUENCE [LARGE SCALE GENOMIC DNA]</scope>
    <source>
        <strain evidence="6 7">DSM 102126</strain>
    </source>
</reference>
<dbReference type="GO" id="GO:0005829">
    <property type="term" value="C:cytosol"/>
    <property type="evidence" value="ECO:0007669"/>
    <property type="project" value="TreeGrafter"/>
</dbReference>
<dbReference type="PANTHER" id="PTHR30154:SF34">
    <property type="entry name" value="TRANSCRIPTIONAL REGULATOR AZLB"/>
    <property type="match status" value="1"/>
</dbReference>
<accession>A0A6I4WHH4</accession>
<gene>
    <name evidence="6" type="ORF">GQ466_30380</name>
</gene>
<dbReference type="PRINTS" id="PR00033">
    <property type="entry name" value="HTHASNC"/>
</dbReference>
<dbReference type="Pfam" id="PF01037">
    <property type="entry name" value="AsnC_trans_reg"/>
    <property type="match status" value="2"/>
</dbReference>
<evidence type="ECO:0000256" key="1">
    <source>
        <dbReference type="ARBA" id="ARBA00023015"/>
    </source>
</evidence>
<dbReference type="EMBL" id="WUTW01000013">
    <property type="protein sequence ID" value="MXQ68333.1"/>
    <property type="molecule type" value="Genomic_DNA"/>
</dbReference>
<dbReference type="GO" id="GO:0043200">
    <property type="term" value="P:response to amino acid"/>
    <property type="evidence" value="ECO:0007669"/>
    <property type="project" value="TreeGrafter"/>
</dbReference>
<dbReference type="SUPFAM" id="SSF54909">
    <property type="entry name" value="Dimeric alpha+beta barrel"/>
    <property type="match status" value="2"/>
</dbReference>
<feature type="domain" description="Transcription regulator AsnC/Lrp ligand binding" evidence="4">
    <location>
        <begin position="72"/>
        <end position="139"/>
    </location>
</feature>
<keyword evidence="7" id="KW-1185">Reference proteome</keyword>
<evidence type="ECO:0000259" key="4">
    <source>
        <dbReference type="Pfam" id="PF01037"/>
    </source>
</evidence>
<sequence length="339" mass="35807">MRESTGIDEIDLAVVHAVERSPRASWAVIGSLVGIDASTAARRWERLEDAGVAWVTCYPVLVSSLAAAVVALTCAPDAATRVAETIARDPQALFVDVTTGAADVLVTVGADGIAALSSYVLDRLGGTPGVTSVQTHPILVVHAEGNFVGAGSLDSAALHSLPVPEHGRLGGASAAIGDLDRAICDALSRDGRRPVSALARDVDAAEATVRRRLARLTRLGAVRMMVEMATSRTATPLTAWYSARVPGRRRDATARALAALPTVKAVTSVAGPDNIIFKATFRDLADIHTFDTRLNENLPDLETTDRKVVLRPVRIMSRLVDPGGHAREVVSTDVRRPTP</sequence>
<dbReference type="AlphaFoldDB" id="A0A6I4WHH4"/>
<comment type="caution">
    <text evidence="6">The sequence shown here is derived from an EMBL/GenBank/DDBJ whole genome shotgun (WGS) entry which is preliminary data.</text>
</comment>
<evidence type="ECO:0000313" key="6">
    <source>
        <dbReference type="EMBL" id="MXQ68333.1"/>
    </source>
</evidence>
<dbReference type="Gene3D" id="1.10.10.10">
    <property type="entry name" value="Winged helix-like DNA-binding domain superfamily/Winged helix DNA-binding domain"/>
    <property type="match status" value="2"/>
</dbReference>